<keyword evidence="9" id="KW-1185">Reference proteome</keyword>
<keyword evidence="3 6" id="KW-0694">RNA-binding</keyword>
<feature type="compositionally biased region" description="Basic and acidic residues" evidence="7">
    <location>
        <begin position="92"/>
        <end position="109"/>
    </location>
</feature>
<dbReference type="Gene3D" id="3.40.1370.10">
    <property type="match status" value="1"/>
</dbReference>
<dbReference type="OrthoDB" id="10737at2157"/>
<dbReference type="EMBL" id="FNIA01000026">
    <property type="protein sequence ID" value="SDN30837.1"/>
    <property type="molecule type" value="Genomic_DNA"/>
</dbReference>
<evidence type="ECO:0000256" key="1">
    <source>
        <dbReference type="ARBA" id="ARBA00010528"/>
    </source>
</evidence>
<evidence type="ECO:0000256" key="7">
    <source>
        <dbReference type="SAM" id="MobiDB-lite"/>
    </source>
</evidence>
<evidence type="ECO:0000313" key="9">
    <source>
        <dbReference type="Proteomes" id="UP000199370"/>
    </source>
</evidence>
<evidence type="ECO:0000313" key="8">
    <source>
        <dbReference type="EMBL" id="SDN30837.1"/>
    </source>
</evidence>
<dbReference type="AlphaFoldDB" id="A0A1H0ABQ2"/>
<dbReference type="NCBIfam" id="TIGR03672">
    <property type="entry name" value="rpl4p_arch"/>
    <property type="match status" value="1"/>
</dbReference>
<evidence type="ECO:0000256" key="5">
    <source>
        <dbReference type="ARBA" id="ARBA00023274"/>
    </source>
</evidence>
<accession>A0A1H0ABQ2</accession>
<protein>
    <recommendedName>
        <fullName evidence="6">Large ribosomal subunit protein uL4</fullName>
    </recommendedName>
</protein>
<dbReference type="PANTHER" id="PTHR19431">
    <property type="entry name" value="60S RIBOSOMAL PROTEIN L4"/>
    <property type="match status" value="1"/>
</dbReference>
<feature type="region of interest" description="Disordered" evidence="7">
    <location>
        <begin position="37"/>
        <end position="109"/>
    </location>
</feature>
<dbReference type="Pfam" id="PF00573">
    <property type="entry name" value="Ribosomal_L4"/>
    <property type="match status" value="1"/>
</dbReference>
<keyword evidence="2 6" id="KW-0699">rRNA-binding</keyword>
<dbReference type="GO" id="GO:0019843">
    <property type="term" value="F:rRNA binding"/>
    <property type="evidence" value="ECO:0007669"/>
    <property type="project" value="UniProtKB-UniRule"/>
</dbReference>
<dbReference type="GO" id="GO:0006412">
    <property type="term" value="P:translation"/>
    <property type="evidence" value="ECO:0007669"/>
    <property type="project" value="UniProtKB-UniRule"/>
</dbReference>
<dbReference type="InterPro" id="IPR023574">
    <property type="entry name" value="Ribosomal_uL4_dom_sf"/>
</dbReference>
<dbReference type="STRING" id="996166.SAMN05192554_12612"/>
<gene>
    <name evidence="6" type="primary">rpl4</name>
    <name evidence="8" type="ORF">SAMN05192554_12612</name>
</gene>
<dbReference type="HAMAP" id="MF_01328_A">
    <property type="entry name" value="Ribosomal_uL4_A"/>
    <property type="match status" value="1"/>
</dbReference>
<dbReference type="InterPro" id="IPR019970">
    <property type="entry name" value="Ribosomall_uL4-arc"/>
</dbReference>
<evidence type="ECO:0000256" key="6">
    <source>
        <dbReference type="HAMAP-Rule" id="MF_01328"/>
    </source>
</evidence>
<sequence length="250" mass="26875">MQATIYDLDGEETGTLDLPEVFESRYRPDLIRRAVSAAQANRKQEYGADEYAGMRTSAESFGSGRGMAHVPRSNGQGARVPQAVGGRKAHPPKAEKKQGEDVNTKERKQAFRSALAATVDAERVAERGHAFDDDLALPVVVADDFEDLLKTQEVVSFLEGIGAHDDVERADEGRSIRAGRGKTRGRKYKQPKSLLFVTSSEAGPSKAARNLAGVDVATASNVNVEDLAPGAHPGRLTVFTESAVAEVADR</sequence>
<proteinExistence type="inferred from homology"/>
<comment type="function">
    <text evidence="6">Forms part of the polypeptide exit tunnel.</text>
</comment>
<comment type="subunit">
    <text evidence="6">Part of the 50S ribosomal subunit.</text>
</comment>
<keyword evidence="4 6" id="KW-0689">Ribosomal protein</keyword>
<reference evidence="8 9" key="1">
    <citation type="submission" date="2016-10" db="EMBL/GenBank/DDBJ databases">
        <authorList>
            <person name="de Groot N.N."/>
        </authorList>
    </citation>
    <scope>NUCLEOTIDE SEQUENCE [LARGE SCALE GENOMIC DNA]</scope>
    <source>
        <strain evidence="9">EB21,IBRC-M 10013,KCTC 4048</strain>
    </source>
</reference>
<name>A0A1H0ABQ2_9EURY</name>
<evidence type="ECO:0000256" key="3">
    <source>
        <dbReference type="ARBA" id="ARBA00022884"/>
    </source>
</evidence>
<dbReference type="InterPro" id="IPR045240">
    <property type="entry name" value="Ribosomal_uL4_euk/arch"/>
</dbReference>
<dbReference type="Proteomes" id="UP000199370">
    <property type="component" value="Unassembled WGS sequence"/>
</dbReference>
<dbReference type="GO" id="GO:0005840">
    <property type="term" value="C:ribosome"/>
    <property type="evidence" value="ECO:0007669"/>
    <property type="project" value="UniProtKB-KW"/>
</dbReference>
<dbReference type="GO" id="GO:1990904">
    <property type="term" value="C:ribonucleoprotein complex"/>
    <property type="evidence" value="ECO:0007669"/>
    <property type="project" value="UniProtKB-KW"/>
</dbReference>
<evidence type="ECO:0000256" key="2">
    <source>
        <dbReference type="ARBA" id="ARBA00022730"/>
    </source>
</evidence>
<dbReference type="GO" id="GO:0003735">
    <property type="term" value="F:structural constituent of ribosome"/>
    <property type="evidence" value="ECO:0007669"/>
    <property type="project" value="InterPro"/>
</dbReference>
<evidence type="ECO:0000256" key="4">
    <source>
        <dbReference type="ARBA" id="ARBA00022980"/>
    </source>
</evidence>
<dbReference type="RefSeq" id="WP_089735824.1">
    <property type="nucleotide sequence ID" value="NZ_FNIA01000026.1"/>
</dbReference>
<dbReference type="InterPro" id="IPR002136">
    <property type="entry name" value="Ribosomal_uL4"/>
</dbReference>
<comment type="similarity">
    <text evidence="1 6">Belongs to the universal ribosomal protein uL4 family.</text>
</comment>
<dbReference type="SUPFAM" id="SSF52166">
    <property type="entry name" value="Ribosomal protein L4"/>
    <property type="match status" value="1"/>
</dbReference>
<keyword evidence="5 6" id="KW-0687">Ribonucleoprotein</keyword>
<organism evidence="8 9">
    <name type="scientific">Haloarchaeobius iranensis</name>
    <dbReference type="NCBI Taxonomy" id="996166"/>
    <lineage>
        <taxon>Archaea</taxon>
        <taxon>Methanobacteriati</taxon>
        <taxon>Methanobacteriota</taxon>
        <taxon>Stenosarchaea group</taxon>
        <taxon>Halobacteria</taxon>
        <taxon>Halobacteriales</taxon>
        <taxon>Halorubellaceae</taxon>
        <taxon>Haloarchaeobius</taxon>
    </lineage>
</organism>
<comment type="function">
    <text evidence="6">One of the primary rRNA binding proteins, this protein initially binds near the 5'-end of the 23S rRNA. It is important during the early stages of 50S assembly. It makes multiple contacts with different domains of the 23S rRNA in the assembled 50S subunit and ribosome.</text>
</comment>